<keyword evidence="9" id="KW-1185">Reference proteome</keyword>
<feature type="transmembrane region" description="Helical" evidence="6">
    <location>
        <begin position="411"/>
        <end position="432"/>
    </location>
</feature>
<evidence type="ECO:0000313" key="8">
    <source>
        <dbReference type="EMBL" id="KAH7139684.1"/>
    </source>
</evidence>
<dbReference type="EMBL" id="JAGMUU010000014">
    <property type="protein sequence ID" value="KAH7139684.1"/>
    <property type="molecule type" value="Genomic_DNA"/>
</dbReference>
<dbReference type="PANTHER" id="PTHR23502:SF74">
    <property type="entry name" value="MAJOR FACILITATOR SUPERFAMILY (MFS) PROFILE DOMAIN-CONTAINING PROTEIN"/>
    <property type="match status" value="1"/>
</dbReference>
<feature type="transmembrane region" description="Helical" evidence="6">
    <location>
        <begin position="66"/>
        <end position="84"/>
    </location>
</feature>
<dbReference type="PANTHER" id="PTHR23502">
    <property type="entry name" value="MAJOR FACILITATOR SUPERFAMILY"/>
    <property type="match status" value="1"/>
</dbReference>
<sequence length="462" mass="49885">MRSSLAADALDVPDSNNPVRFSLRKKRLVVAVGVATIINSGLGSSLPSGATSAIAKDLNVTNPTLLVLLNSIYLVGFAIGPLVFGPLSEHIGRRPVLIGTYLGYTISTMCCAVSPTFGVLLLFRLLCGIAAGAPNAVIGPLYADVYDDPEPRGRAMAYFMCSTAMTPPFGPIISGYASKVSWRLSFWIGLGIAVVCLPVILAVPETYVPVIKKRLMKDGGYEEGRILAQGNKTRLLDELKIVFSRPFKMILQEPLVLFTSLYLALIYATLYLFFQAYPIIFQVTAGSAVALCLFLWYSSYHAKALKAGSAWAISDEYRRLPLACAGGPLVVVSLFWLGWTSYPSIHPAIPALSGLLFGTGYLIIFMAMLNYLGDAYKQFSASAQAAASTTRSIVAVCLPLAAAPMYGNLGIQWACSLLAFLTLIMALIPFVFMKFGPSIRQRSPFCQQVLRLTQITPIALDA</sequence>
<evidence type="ECO:0000256" key="3">
    <source>
        <dbReference type="ARBA" id="ARBA00022989"/>
    </source>
</evidence>
<feature type="domain" description="Major facilitator superfamily (MFS) profile" evidence="7">
    <location>
        <begin position="28"/>
        <end position="437"/>
    </location>
</feature>
<keyword evidence="2 6" id="KW-0812">Transmembrane</keyword>
<keyword evidence="3 6" id="KW-1133">Transmembrane helix</keyword>
<reference evidence="8" key="1">
    <citation type="journal article" date="2021" name="Nat. Commun.">
        <title>Genetic determinants of endophytism in the Arabidopsis root mycobiome.</title>
        <authorList>
            <person name="Mesny F."/>
            <person name="Miyauchi S."/>
            <person name="Thiergart T."/>
            <person name="Pickel B."/>
            <person name="Atanasova L."/>
            <person name="Karlsson M."/>
            <person name="Huettel B."/>
            <person name="Barry K.W."/>
            <person name="Haridas S."/>
            <person name="Chen C."/>
            <person name="Bauer D."/>
            <person name="Andreopoulos W."/>
            <person name="Pangilinan J."/>
            <person name="LaButti K."/>
            <person name="Riley R."/>
            <person name="Lipzen A."/>
            <person name="Clum A."/>
            <person name="Drula E."/>
            <person name="Henrissat B."/>
            <person name="Kohler A."/>
            <person name="Grigoriev I.V."/>
            <person name="Martin F.M."/>
            <person name="Hacquard S."/>
        </authorList>
    </citation>
    <scope>NUCLEOTIDE SEQUENCE</scope>
    <source>
        <strain evidence="8">MPI-CAGE-AT-0021</strain>
    </source>
</reference>
<evidence type="ECO:0000256" key="1">
    <source>
        <dbReference type="ARBA" id="ARBA00004141"/>
    </source>
</evidence>
<name>A0A9P9J387_9HYPO</name>
<dbReference type="InterPro" id="IPR036259">
    <property type="entry name" value="MFS_trans_sf"/>
</dbReference>
<dbReference type="GO" id="GO:0022857">
    <property type="term" value="F:transmembrane transporter activity"/>
    <property type="evidence" value="ECO:0007669"/>
    <property type="project" value="InterPro"/>
</dbReference>
<dbReference type="GO" id="GO:0005886">
    <property type="term" value="C:plasma membrane"/>
    <property type="evidence" value="ECO:0007669"/>
    <property type="project" value="TreeGrafter"/>
</dbReference>
<comment type="subcellular location">
    <subcellularLocation>
        <location evidence="1">Membrane</location>
        <topology evidence="1">Multi-pass membrane protein</topology>
    </subcellularLocation>
</comment>
<feature type="transmembrane region" description="Helical" evidence="6">
    <location>
        <begin position="385"/>
        <end position="405"/>
    </location>
</feature>
<dbReference type="Gene3D" id="1.20.1250.20">
    <property type="entry name" value="MFS general substrate transporter like domains"/>
    <property type="match status" value="1"/>
</dbReference>
<dbReference type="Proteomes" id="UP000717696">
    <property type="component" value="Unassembled WGS sequence"/>
</dbReference>
<comment type="caution">
    <text evidence="8">The sequence shown here is derived from an EMBL/GenBank/DDBJ whole genome shotgun (WGS) entry which is preliminary data.</text>
</comment>
<keyword evidence="4 6" id="KW-0472">Membrane</keyword>
<evidence type="ECO:0000313" key="9">
    <source>
        <dbReference type="Proteomes" id="UP000717696"/>
    </source>
</evidence>
<evidence type="ECO:0000256" key="6">
    <source>
        <dbReference type="SAM" id="Phobius"/>
    </source>
</evidence>
<organism evidence="8 9">
    <name type="scientific">Dactylonectria estremocensis</name>
    <dbReference type="NCBI Taxonomy" id="1079267"/>
    <lineage>
        <taxon>Eukaryota</taxon>
        <taxon>Fungi</taxon>
        <taxon>Dikarya</taxon>
        <taxon>Ascomycota</taxon>
        <taxon>Pezizomycotina</taxon>
        <taxon>Sordariomycetes</taxon>
        <taxon>Hypocreomycetidae</taxon>
        <taxon>Hypocreales</taxon>
        <taxon>Nectriaceae</taxon>
        <taxon>Dactylonectria</taxon>
    </lineage>
</organism>
<feature type="transmembrane region" description="Helical" evidence="6">
    <location>
        <begin position="28"/>
        <end position="46"/>
    </location>
</feature>
<dbReference type="InterPro" id="IPR011701">
    <property type="entry name" value="MFS"/>
</dbReference>
<feature type="transmembrane region" description="Helical" evidence="6">
    <location>
        <begin position="96"/>
        <end position="115"/>
    </location>
</feature>
<dbReference type="PROSITE" id="PS50850">
    <property type="entry name" value="MFS"/>
    <property type="match status" value="1"/>
</dbReference>
<evidence type="ECO:0000256" key="4">
    <source>
        <dbReference type="ARBA" id="ARBA00023136"/>
    </source>
</evidence>
<dbReference type="InterPro" id="IPR020846">
    <property type="entry name" value="MFS_dom"/>
</dbReference>
<evidence type="ECO:0000256" key="2">
    <source>
        <dbReference type="ARBA" id="ARBA00022692"/>
    </source>
</evidence>
<dbReference type="SUPFAM" id="SSF103473">
    <property type="entry name" value="MFS general substrate transporter"/>
    <property type="match status" value="1"/>
</dbReference>
<feature type="transmembrane region" description="Helical" evidence="6">
    <location>
        <begin position="121"/>
        <end position="143"/>
    </location>
</feature>
<gene>
    <name evidence="8" type="ORF">B0J13DRAFT_586279</name>
</gene>
<accession>A0A9P9J387</accession>
<evidence type="ECO:0000259" key="7">
    <source>
        <dbReference type="PROSITE" id="PS50850"/>
    </source>
</evidence>
<protein>
    <submittedName>
        <fullName evidence="8">Major facilitator superfamily domain-containing protein</fullName>
    </submittedName>
</protein>
<feature type="transmembrane region" description="Helical" evidence="6">
    <location>
        <begin position="155"/>
        <end position="178"/>
    </location>
</feature>
<feature type="transmembrane region" description="Helical" evidence="6">
    <location>
        <begin position="351"/>
        <end position="373"/>
    </location>
</feature>
<proteinExistence type="predicted"/>
<evidence type="ECO:0000256" key="5">
    <source>
        <dbReference type="ARBA" id="ARBA00023180"/>
    </source>
</evidence>
<feature type="transmembrane region" description="Helical" evidence="6">
    <location>
        <begin position="184"/>
        <end position="208"/>
    </location>
</feature>
<feature type="transmembrane region" description="Helical" evidence="6">
    <location>
        <begin position="320"/>
        <end position="339"/>
    </location>
</feature>
<dbReference type="OrthoDB" id="5141738at2759"/>
<dbReference type="AlphaFoldDB" id="A0A9P9J387"/>
<feature type="transmembrane region" description="Helical" evidence="6">
    <location>
        <begin position="279"/>
        <end position="299"/>
    </location>
</feature>
<dbReference type="Pfam" id="PF07690">
    <property type="entry name" value="MFS_1"/>
    <property type="match status" value="1"/>
</dbReference>
<keyword evidence="5" id="KW-0325">Glycoprotein</keyword>
<feature type="transmembrane region" description="Helical" evidence="6">
    <location>
        <begin position="255"/>
        <end position="273"/>
    </location>
</feature>